<evidence type="ECO:0000256" key="7">
    <source>
        <dbReference type="ARBA" id="ARBA00022840"/>
    </source>
</evidence>
<name>A0A316UP08_9BASI</name>
<keyword evidence="13" id="KW-1185">Reference proteome</keyword>
<accession>A0A316UP08</accession>
<feature type="region of interest" description="Disordered" evidence="9">
    <location>
        <begin position="309"/>
        <end position="366"/>
    </location>
</feature>
<dbReference type="STRING" id="1569628.A0A316UP08"/>
<dbReference type="PROSITE" id="PS51192">
    <property type="entry name" value="HELICASE_ATP_BIND_1"/>
    <property type="match status" value="1"/>
</dbReference>
<dbReference type="InterPro" id="IPR050628">
    <property type="entry name" value="SNF2_RAD54_helicase_TF"/>
</dbReference>
<dbReference type="SMART" id="SM00487">
    <property type="entry name" value="DEXDc"/>
    <property type="match status" value="1"/>
</dbReference>
<feature type="compositionally biased region" description="Polar residues" evidence="9">
    <location>
        <begin position="945"/>
        <end position="957"/>
    </location>
</feature>
<dbReference type="AlphaFoldDB" id="A0A316UP08"/>
<dbReference type="InterPro" id="IPR001650">
    <property type="entry name" value="Helicase_C-like"/>
</dbReference>
<dbReference type="GO" id="GO:0008270">
    <property type="term" value="F:zinc ion binding"/>
    <property type="evidence" value="ECO:0007669"/>
    <property type="project" value="UniProtKB-KW"/>
</dbReference>
<evidence type="ECO:0000259" key="10">
    <source>
        <dbReference type="PROSITE" id="PS51192"/>
    </source>
</evidence>
<dbReference type="GO" id="GO:0003676">
    <property type="term" value="F:nucleic acid binding"/>
    <property type="evidence" value="ECO:0007669"/>
    <property type="project" value="InterPro"/>
</dbReference>
<dbReference type="Gene3D" id="3.40.50.10810">
    <property type="entry name" value="Tandem AAA-ATPase domain"/>
    <property type="match status" value="2"/>
</dbReference>
<dbReference type="InterPro" id="IPR014001">
    <property type="entry name" value="Helicase_ATP-bd"/>
</dbReference>
<evidence type="ECO:0000256" key="5">
    <source>
        <dbReference type="ARBA" id="ARBA00022801"/>
    </source>
</evidence>
<dbReference type="Gene3D" id="3.40.50.300">
    <property type="entry name" value="P-loop containing nucleotide triphosphate hydrolases"/>
    <property type="match status" value="1"/>
</dbReference>
<dbReference type="PANTHER" id="PTHR45626:SF22">
    <property type="entry name" value="DNA REPAIR PROTEIN RAD5"/>
    <property type="match status" value="1"/>
</dbReference>
<dbReference type="CDD" id="cd18008">
    <property type="entry name" value="DEXDc_SHPRH-like"/>
    <property type="match status" value="1"/>
</dbReference>
<feature type="region of interest" description="Disordered" evidence="9">
    <location>
        <begin position="121"/>
        <end position="175"/>
    </location>
</feature>
<dbReference type="InterPro" id="IPR049730">
    <property type="entry name" value="SNF2/RAD54-like_C"/>
</dbReference>
<dbReference type="InterPro" id="IPR038718">
    <property type="entry name" value="SNF2-like_sf"/>
</dbReference>
<dbReference type="Proteomes" id="UP000245884">
    <property type="component" value="Unassembled WGS sequence"/>
</dbReference>
<feature type="compositionally biased region" description="Low complexity" evidence="9">
    <location>
        <begin position="355"/>
        <end position="366"/>
    </location>
</feature>
<dbReference type="GO" id="GO:0005524">
    <property type="term" value="F:ATP binding"/>
    <property type="evidence" value="ECO:0007669"/>
    <property type="project" value="UniProtKB-KW"/>
</dbReference>
<proteinExistence type="predicted"/>
<feature type="domain" description="Helicase ATP-binding" evidence="10">
    <location>
        <begin position="497"/>
        <end position="735"/>
    </location>
</feature>
<reference evidence="12 13" key="1">
    <citation type="journal article" date="2018" name="Mol. Biol. Evol.">
        <title>Broad Genomic Sampling Reveals a Smut Pathogenic Ancestry of the Fungal Clade Ustilaginomycotina.</title>
        <authorList>
            <person name="Kijpornyongpan T."/>
            <person name="Mondo S.J."/>
            <person name="Barry K."/>
            <person name="Sandor L."/>
            <person name="Lee J."/>
            <person name="Lipzen A."/>
            <person name="Pangilinan J."/>
            <person name="LaButti K."/>
            <person name="Hainaut M."/>
            <person name="Henrissat B."/>
            <person name="Grigoriev I.V."/>
            <person name="Spatafora J.W."/>
            <person name="Aime M.C."/>
        </authorList>
    </citation>
    <scope>NUCLEOTIDE SEQUENCE [LARGE SCALE GENOMIC DNA]</scope>
    <source>
        <strain evidence="12 13">MCA 5214</strain>
    </source>
</reference>
<evidence type="ECO:0000259" key="11">
    <source>
        <dbReference type="PROSITE" id="PS51194"/>
    </source>
</evidence>
<dbReference type="GO" id="GO:0008094">
    <property type="term" value="F:ATP-dependent activity, acting on DNA"/>
    <property type="evidence" value="ECO:0007669"/>
    <property type="project" value="TreeGrafter"/>
</dbReference>
<dbReference type="InterPro" id="IPR014905">
    <property type="entry name" value="HIRAN"/>
</dbReference>
<gene>
    <name evidence="12" type="ORF">BDZ90DRAFT_232593</name>
</gene>
<dbReference type="SMART" id="SM00910">
    <property type="entry name" value="HIRAN"/>
    <property type="match status" value="1"/>
</dbReference>
<evidence type="ECO:0000256" key="8">
    <source>
        <dbReference type="ARBA" id="ARBA00023242"/>
    </source>
</evidence>
<organism evidence="12 13">
    <name type="scientific">Jaminaea rosea</name>
    <dbReference type="NCBI Taxonomy" id="1569628"/>
    <lineage>
        <taxon>Eukaryota</taxon>
        <taxon>Fungi</taxon>
        <taxon>Dikarya</taxon>
        <taxon>Basidiomycota</taxon>
        <taxon>Ustilaginomycotina</taxon>
        <taxon>Exobasidiomycetes</taxon>
        <taxon>Microstromatales</taxon>
        <taxon>Microstromatales incertae sedis</taxon>
        <taxon>Jaminaea</taxon>
    </lineage>
</organism>
<keyword evidence="3" id="KW-0547">Nucleotide-binding</keyword>
<evidence type="ECO:0000256" key="6">
    <source>
        <dbReference type="ARBA" id="ARBA00022833"/>
    </source>
</evidence>
<dbReference type="GO" id="GO:0006281">
    <property type="term" value="P:DNA repair"/>
    <property type="evidence" value="ECO:0007669"/>
    <property type="project" value="TreeGrafter"/>
</dbReference>
<dbReference type="GeneID" id="37028139"/>
<sequence>MATSSQDVDFFASSPPPPAAGTKDRSPSPTGPNLFRGSSADYEDDGREDRDAERVTVHKRRKVEADSSIANGGSSMHKQEKSTSPPQEAEPGPSWQRKYIGHFCVAGWALSKGRGYAEQGAKVTIQRDKQRNQAATAATPAKKPPAKKQTKLSFGGAGPSSGKTASSSSTQKTKQTDDYVVRFANTRGFEVGRLPTEAAIWVSKLMDLNMAEFEGYVVDCPPVLSVGCDILLDIKAYLRREAFPDMADVRRSRNIRNEPTKNFFQETAETTDEKELRTRKSALIRLFKACDLKPTQSSDILQQHAEDGKFGSSSMLDHYGGQETLRRSQSPTSVRNGGPSMPKNGSRSATPATPAPSTDGAGASSSTAIAVDGEDEAEPDVNDGTEIEDKQLADVYSKAQKHDRELPEVEPPDTFALSLRPYQKQALGWMQNMERPASMRQGREGQRQDASLHPLWQEYKFPQEDEAAGARSSSRAQEGESSFYFNPYIGEMSMQFQPASQGTRGGILADEMGLGKTIMVASLIHANRPARPGEEGDDEDNGAANVDDAARSKQIEGRSGPRQTSISSAFGRNAAGVNRAATATIAGQVTLVVAPMSLVGQWKSELDRASNANTLNALLHYGDTKADVMDRLEGGTVDVVITSYGTLVSEYKRFRDLGAGANSIATSRIARQAPLYAVDWHRVILDEAHTIRNRTTQNARACRDLVTRKRWCLTGSPIVNRLTDLYSLLNFLRVEPWGDFAFFNSFIGKPFANKNPKALEIVQVILESLLLRREKGFKDKEGKPIVSLPSKTVEMRYLDFSAVERRIYDLCFDRAWVQYQRLSRDGSVTKNLSVIFTVLMRLRQAVCHPLLVLKALQESHKRAREAREEGGKAAPAEEVAEDEEAEKEVAELVAQFQRGEEGDDGGVNGSQEQVQALAASLNGELDDIDGNGAQGKGQGTGDTKQPTSAGTKSSSAHTLKGRDIAPMRTSTKLSALLTDLAELRAAEPKFKGVIFSQFTSFLDLVQSSLSSAHHPYVRLDGTTSQKDREKVLSHFSNFDGHLLILVSLRAGGVGLNLVAAHHCWLLDCWWAESVEQQAVDRVHRIGQTRDVVVHRYLIKDSIEERILRIQKRKTALVNEALAGSKGTEEGERESETVENLRILFGED</sequence>
<evidence type="ECO:0000256" key="2">
    <source>
        <dbReference type="ARBA" id="ARBA00022723"/>
    </source>
</evidence>
<evidence type="ECO:0008006" key="14">
    <source>
        <dbReference type="Google" id="ProtNLM"/>
    </source>
</evidence>
<dbReference type="EMBL" id="KZ819669">
    <property type="protein sequence ID" value="PWN27016.1"/>
    <property type="molecule type" value="Genomic_DNA"/>
</dbReference>
<dbReference type="GO" id="GO:0016818">
    <property type="term" value="F:hydrolase activity, acting on acid anhydrides, in phosphorus-containing anhydrides"/>
    <property type="evidence" value="ECO:0007669"/>
    <property type="project" value="InterPro"/>
</dbReference>
<keyword evidence="6" id="KW-0862">Zinc</keyword>
<dbReference type="InterPro" id="IPR027417">
    <property type="entry name" value="P-loop_NTPase"/>
</dbReference>
<dbReference type="Pfam" id="PF00176">
    <property type="entry name" value="SNF2-rel_dom"/>
    <property type="match status" value="1"/>
</dbReference>
<comment type="subcellular location">
    <subcellularLocation>
        <location evidence="1">Nucleus</location>
    </subcellularLocation>
</comment>
<evidence type="ECO:0000256" key="9">
    <source>
        <dbReference type="SAM" id="MobiDB-lite"/>
    </source>
</evidence>
<dbReference type="PANTHER" id="PTHR45626">
    <property type="entry name" value="TRANSCRIPTION TERMINATION FACTOR 2-RELATED"/>
    <property type="match status" value="1"/>
</dbReference>
<dbReference type="PROSITE" id="PS51194">
    <property type="entry name" value="HELICASE_CTER"/>
    <property type="match status" value="1"/>
</dbReference>
<dbReference type="Pfam" id="PF00271">
    <property type="entry name" value="Helicase_C"/>
    <property type="match status" value="1"/>
</dbReference>
<dbReference type="GO" id="GO:0005634">
    <property type="term" value="C:nucleus"/>
    <property type="evidence" value="ECO:0007669"/>
    <property type="project" value="UniProtKB-SubCell"/>
</dbReference>
<keyword evidence="8" id="KW-0539">Nucleus</keyword>
<dbReference type="Pfam" id="PF08797">
    <property type="entry name" value="HIRAN"/>
    <property type="match status" value="1"/>
</dbReference>
<feature type="domain" description="Helicase C-terminal" evidence="11">
    <location>
        <begin position="972"/>
        <end position="1135"/>
    </location>
</feature>
<evidence type="ECO:0000256" key="3">
    <source>
        <dbReference type="ARBA" id="ARBA00022741"/>
    </source>
</evidence>
<feature type="region of interest" description="Disordered" evidence="9">
    <location>
        <begin position="1"/>
        <end position="95"/>
    </location>
</feature>
<feature type="region of interest" description="Disordered" evidence="9">
    <location>
        <begin position="925"/>
        <end position="964"/>
    </location>
</feature>
<dbReference type="SUPFAM" id="SSF52540">
    <property type="entry name" value="P-loop containing nucleoside triphosphate hydrolases"/>
    <property type="match status" value="2"/>
</dbReference>
<keyword evidence="4" id="KW-0863">Zinc-finger</keyword>
<dbReference type="InterPro" id="IPR000330">
    <property type="entry name" value="SNF2_N"/>
</dbReference>
<feature type="region of interest" description="Disordered" evidence="9">
    <location>
        <begin position="864"/>
        <end position="888"/>
    </location>
</feature>
<keyword evidence="2" id="KW-0479">Metal-binding</keyword>
<feature type="compositionally biased region" description="Polar residues" evidence="9">
    <location>
        <begin position="68"/>
        <end position="86"/>
    </location>
</feature>
<dbReference type="RefSeq" id="XP_025361628.1">
    <property type="nucleotide sequence ID" value="XM_025506316.1"/>
</dbReference>
<protein>
    <recommendedName>
        <fullName evidence="14">P-loop containing nucleoside triphosphate hydrolase protein</fullName>
    </recommendedName>
</protein>
<dbReference type="CDD" id="cd18793">
    <property type="entry name" value="SF2_C_SNF"/>
    <property type="match status" value="1"/>
</dbReference>
<evidence type="ECO:0000256" key="1">
    <source>
        <dbReference type="ARBA" id="ARBA00004123"/>
    </source>
</evidence>
<feature type="compositionally biased region" description="Basic and acidic residues" evidence="9">
    <location>
        <begin position="47"/>
        <end position="56"/>
    </location>
</feature>
<keyword evidence="7" id="KW-0067">ATP-binding</keyword>
<dbReference type="SMART" id="SM00490">
    <property type="entry name" value="HELICc"/>
    <property type="match status" value="1"/>
</dbReference>
<evidence type="ECO:0000256" key="4">
    <source>
        <dbReference type="ARBA" id="ARBA00022771"/>
    </source>
</evidence>
<evidence type="ECO:0000313" key="13">
    <source>
        <dbReference type="Proteomes" id="UP000245884"/>
    </source>
</evidence>
<feature type="compositionally biased region" description="Low complexity" evidence="9">
    <location>
        <begin position="160"/>
        <end position="173"/>
    </location>
</feature>
<dbReference type="OrthoDB" id="448448at2759"/>
<keyword evidence="5" id="KW-0378">Hydrolase</keyword>
<evidence type="ECO:0000313" key="12">
    <source>
        <dbReference type="EMBL" id="PWN27016.1"/>
    </source>
</evidence>